<dbReference type="GO" id="GO:0030170">
    <property type="term" value="F:pyridoxal phosphate binding"/>
    <property type="evidence" value="ECO:0007669"/>
    <property type="project" value="InterPro"/>
</dbReference>
<dbReference type="InterPro" id="IPR015421">
    <property type="entry name" value="PyrdxlP-dep_Trfase_major"/>
</dbReference>
<dbReference type="EC" id="2.6.1.-" evidence="6"/>
<dbReference type="InterPro" id="IPR050596">
    <property type="entry name" value="AspAT/PAT-like"/>
</dbReference>
<dbReference type="GO" id="GO:0006520">
    <property type="term" value="P:amino acid metabolic process"/>
    <property type="evidence" value="ECO:0007669"/>
    <property type="project" value="InterPro"/>
</dbReference>
<proteinExistence type="inferred from homology"/>
<dbReference type="InterPro" id="IPR004838">
    <property type="entry name" value="NHTrfase_class1_PyrdxlP-BS"/>
</dbReference>
<accession>A0A0R1SDZ0</accession>
<evidence type="ECO:0000259" key="7">
    <source>
        <dbReference type="Pfam" id="PF00155"/>
    </source>
</evidence>
<evidence type="ECO:0000256" key="4">
    <source>
        <dbReference type="ARBA" id="ARBA00022679"/>
    </source>
</evidence>
<organism evidence="8 9">
    <name type="scientific">Companilactobacillus versmoldensis DSM 14857 = KCTC 3814</name>
    <dbReference type="NCBI Taxonomy" id="1423815"/>
    <lineage>
        <taxon>Bacteria</taxon>
        <taxon>Bacillati</taxon>
        <taxon>Bacillota</taxon>
        <taxon>Bacilli</taxon>
        <taxon>Lactobacillales</taxon>
        <taxon>Lactobacillaceae</taxon>
        <taxon>Companilactobacillus</taxon>
    </lineage>
</organism>
<sequence length="398" mass="44121">MPKLDSTVKNVVNQTLAPMGISQIRYFAQKFSKIPGIIKLTLGEPDFNVPEHVKQAAIKSIEDNDSHYSEQRGTLSLRKAVSGYINTRYNVKYDPENEVIVTIGGTEAIFVSLAAIINPGYKILVPTPTFALYIPIIKVLGGIPVQIDTTPDNFRLTGKKLQEVIDREGEDQVKALILNFPGNPTGFEYSKEQLEEIVDVIKGKSMYVLTDEIYSELTYGVKHTSMVELLPGKTILVNGLSKSHAMTGYRIGYVAAPADFVENAGKMHAYTVTCPSNPAQYAAEEALTNGMDDPKEMRDIYKQRRDYIVEQLNEIGYKTLLPEGAFYTFSQIPKEFGLSSVEFAEKLAEEGKVGVTPGIAFGEGGEGHFRMSYASSMDDIKEAMKRLKVFTDNLKQNA</sequence>
<evidence type="ECO:0000256" key="1">
    <source>
        <dbReference type="ARBA" id="ARBA00001933"/>
    </source>
</evidence>
<dbReference type="STRING" id="1423815.FC27_GL000387"/>
<dbReference type="PATRIC" id="fig|1423815.3.peg.394"/>
<dbReference type="RefSeq" id="WP_010623394.1">
    <property type="nucleotide sequence ID" value="NZ_AZFA01000011.1"/>
</dbReference>
<evidence type="ECO:0000256" key="3">
    <source>
        <dbReference type="ARBA" id="ARBA00022576"/>
    </source>
</evidence>
<keyword evidence="3 6" id="KW-0032">Aminotransferase</keyword>
<gene>
    <name evidence="8" type="ORF">FC27_GL000387</name>
</gene>
<dbReference type="Pfam" id="PF00155">
    <property type="entry name" value="Aminotran_1_2"/>
    <property type="match status" value="1"/>
</dbReference>
<dbReference type="PANTHER" id="PTHR46383">
    <property type="entry name" value="ASPARTATE AMINOTRANSFERASE"/>
    <property type="match status" value="1"/>
</dbReference>
<evidence type="ECO:0000256" key="6">
    <source>
        <dbReference type="RuleBase" id="RU000481"/>
    </source>
</evidence>
<dbReference type="InterPro" id="IPR015424">
    <property type="entry name" value="PyrdxlP-dep_Trfase"/>
</dbReference>
<name>A0A0R1SDZ0_9LACO</name>
<dbReference type="CDD" id="cd00609">
    <property type="entry name" value="AAT_like"/>
    <property type="match status" value="1"/>
</dbReference>
<dbReference type="PROSITE" id="PS00105">
    <property type="entry name" value="AA_TRANSFER_CLASS_1"/>
    <property type="match status" value="1"/>
</dbReference>
<comment type="similarity">
    <text evidence="2 6">Belongs to the class-I pyridoxal-phosphate-dependent aminotransferase family.</text>
</comment>
<feature type="domain" description="Aminotransferase class I/classII large" evidence="7">
    <location>
        <begin position="37"/>
        <end position="387"/>
    </location>
</feature>
<dbReference type="AlphaFoldDB" id="A0A0R1SDZ0"/>
<keyword evidence="5" id="KW-0663">Pyridoxal phosphate</keyword>
<reference evidence="8 9" key="1">
    <citation type="journal article" date="2015" name="Genome Announc.">
        <title>Expanding the biotechnology potential of lactobacilli through comparative genomics of 213 strains and associated genera.</title>
        <authorList>
            <person name="Sun Z."/>
            <person name="Harris H.M."/>
            <person name="McCann A."/>
            <person name="Guo C."/>
            <person name="Argimon S."/>
            <person name="Zhang W."/>
            <person name="Yang X."/>
            <person name="Jeffery I.B."/>
            <person name="Cooney J.C."/>
            <person name="Kagawa T.F."/>
            <person name="Liu W."/>
            <person name="Song Y."/>
            <person name="Salvetti E."/>
            <person name="Wrobel A."/>
            <person name="Rasinkangas P."/>
            <person name="Parkhill J."/>
            <person name="Rea M.C."/>
            <person name="O'Sullivan O."/>
            <person name="Ritari J."/>
            <person name="Douillard F.P."/>
            <person name="Paul Ross R."/>
            <person name="Yang R."/>
            <person name="Briner A.E."/>
            <person name="Felis G.E."/>
            <person name="de Vos W.M."/>
            <person name="Barrangou R."/>
            <person name="Klaenhammer T.R."/>
            <person name="Caufield P.W."/>
            <person name="Cui Y."/>
            <person name="Zhang H."/>
            <person name="O'Toole P.W."/>
        </authorList>
    </citation>
    <scope>NUCLEOTIDE SEQUENCE [LARGE SCALE GENOMIC DNA]</scope>
    <source>
        <strain evidence="8 9">DSM 14857</strain>
    </source>
</reference>
<dbReference type="InterPro" id="IPR015422">
    <property type="entry name" value="PyrdxlP-dep_Trfase_small"/>
</dbReference>
<protein>
    <recommendedName>
        <fullName evidence="6">Aminotransferase</fullName>
        <ecNumber evidence="6">2.6.1.-</ecNumber>
    </recommendedName>
</protein>
<evidence type="ECO:0000256" key="5">
    <source>
        <dbReference type="ARBA" id="ARBA00022898"/>
    </source>
</evidence>
<keyword evidence="4 6" id="KW-0808">Transferase</keyword>
<evidence type="ECO:0000256" key="2">
    <source>
        <dbReference type="ARBA" id="ARBA00007441"/>
    </source>
</evidence>
<keyword evidence="9" id="KW-1185">Reference proteome</keyword>
<dbReference type="GO" id="GO:0008483">
    <property type="term" value="F:transaminase activity"/>
    <property type="evidence" value="ECO:0007669"/>
    <property type="project" value="UniProtKB-KW"/>
</dbReference>
<dbReference type="EMBL" id="AZFA01000011">
    <property type="protein sequence ID" value="KRL66782.1"/>
    <property type="molecule type" value="Genomic_DNA"/>
</dbReference>
<dbReference type="SUPFAM" id="SSF53383">
    <property type="entry name" value="PLP-dependent transferases"/>
    <property type="match status" value="1"/>
</dbReference>
<dbReference type="Gene3D" id="3.40.640.10">
    <property type="entry name" value="Type I PLP-dependent aspartate aminotransferase-like (Major domain)"/>
    <property type="match status" value="1"/>
</dbReference>
<dbReference type="eggNOG" id="COG0436">
    <property type="taxonomic scope" value="Bacteria"/>
</dbReference>
<dbReference type="PANTHER" id="PTHR46383:SF4">
    <property type="entry name" value="AMINOTRANSFERASE"/>
    <property type="match status" value="1"/>
</dbReference>
<evidence type="ECO:0000313" key="9">
    <source>
        <dbReference type="Proteomes" id="UP000051647"/>
    </source>
</evidence>
<evidence type="ECO:0000313" key="8">
    <source>
        <dbReference type="EMBL" id="KRL66782.1"/>
    </source>
</evidence>
<dbReference type="InterPro" id="IPR004839">
    <property type="entry name" value="Aminotransferase_I/II_large"/>
</dbReference>
<dbReference type="OrthoDB" id="9802328at2"/>
<dbReference type="Gene3D" id="3.90.1150.10">
    <property type="entry name" value="Aspartate Aminotransferase, domain 1"/>
    <property type="match status" value="1"/>
</dbReference>
<comment type="caution">
    <text evidence="8">The sequence shown here is derived from an EMBL/GenBank/DDBJ whole genome shotgun (WGS) entry which is preliminary data.</text>
</comment>
<dbReference type="Proteomes" id="UP000051647">
    <property type="component" value="Unassembled WGS sequence"/>
</dbReference>
<comment type="cofactor">
    <cofactor evidence="1 6">
        <name>pyridoxal 5'-phosphate</name>
        <dbReference type="ChEBI" id="CHEBI:597326"/>
    </cofactor>
</comment>